<feature type="signal peptide" evidence="1">
    <location>
        <begin position="1"/>
        <end position="39"/>
    </location>
</feature>
<dbReference type="InterPro" id="IPR022409">
    <property type="entry name" value="PKD/Chitinase_dom"/>
</dbReference>
<dbReference type="CDD" id="cd00146">
    <property type="entry name" value="PKD"/>
    <property type="match status" value="2"/>
</dbReference>
<dbReference type="Gene3D" id="2.60.120.260">
    <property type="entry name" value="Galactose-binding domain-like"/>
    <property type="match status" value="1"/>
</dbReference>
<feature type="domain" description="F5/8 type C" evidence="2">
    <location>
        <begin position="1427"/>
        <end position="1575"/>
    </location>
</feature>
<dbReference type="SUPFAM" id="SSF54001">
    <property type="entry name" value="Cysteine proteinases"/>
    <property type="match status" value="1"/>
</dbReference>
<dbReference type="Gene3D" id="2.60.40.10">
    <property type="entry name" value="Immunoglobulins"/>
    <property type="match status" value="2"/>
</dbReference>
<dbReference type="KEGG" id="alq:C7Y71_004220"/>
<feature type="chain" id="PRO_5024284988" description="F5/8 type C domain-containing protein" evidence="1">
    <location>
        <begin position="40"/>
        <end position="2274"/>
    </location>
</feature>
<dbReference type="EMBL" id="CP033459">
    <property type="protein sequence ID" value="QFQ12283.1"/>
    <property type="molecule type" value="Genomic_DNA"/>
</dbReference>
<dbReference type="SUPFAM" id="SSF49899">
    <property type="entry name" value="Concanavalin A-like lectins/glucanases"/>
    <property type="match status" value="1"/>
</dbReference>
<dbReference type="SUPFAM" id="SSF49299">
    <property type="entry name" value="PKD domain"/>
    <property type="match status" value="2"/>
</dbReference>
<dbReference type="Gene3D" id="3.90.70.10">
    <property type="entry name" value="Cysteine proteinases"/>
    <property type="match status" value="1"/>
</dbReference>
<dbReference type="InterPro" id="IPR008979">
    <property type="entry name" value="Galactose-bd-like_sf"/>
</dbReference>
<name>A0A5P8E5J6_9BACT</name>
<dbReference type="GO" id="GO:0004553">
    <property type="term" value="F:hydrolase activity, hydrolyzing O-glycosyl compounds"/>
    <property type="evidence" value="ECO:0007669"/>
    <property type="project" value="UniProtKB-ARBA"/>
</dbReference>
<reference evidence="3 4" key="1">
    <citation type="submission" date="2018-11" db="EMBL/GenBank/DDBJ databases">
        <authorList>
            <person name="Na S.W."/>
            <person name="Baik M."/>
        </authorList>
    </citation>
    <scope>NUCLEOTIDE SEQUENCE [LARGE SCALE GENOMIC DNA]</scope>
    <source>
        <strain evidence="3 4">E39</strain>
    </source>
</reference>
<dbReference type="PROSITE" id="PS50022">
    <property type="entry name" value="FA58C_3"/>
    <property type="match status" value="1"/>
</dbReference>
<protein>
    <recommendedName>
        <fullName evidence="2">F5/8 type C domain-containing protein</fullName>
    </recommendedName>
</protein>
<dbReference type="OrthoDB" id="1037816at2"/>
<keyword evidence="4" id="KW-1185">Reference proteome</keyword>
<dbReference type="InterPro" id="IPR013783">
    <property type="entry name" value="Ig-like_fold"/>
</dbReference>
<dbReference type="InterPro" id="IPR038765">
    <property type="entry name" value="Papain-like_cys_pep_sf"/>
</dbReference>
<dbReference type="Proteomes" id="UP000249375">
    <property type="component" value="Chromosome"/>
</dbReference>
<sequence length="2274" mass="249422">MKVSVKTKSLSINHFIMKHLSKCILTAIMLLVCNPAVHAQWDLEGVEVDKTKWRDYTPQWNPNPNLLIPGAGVDGNPSVKKNTSSRNRIKALQQGNELPDHWDNAKTPYFPPVFNQAGGSCGVSSRVGYMLTEELNAYRGTNASLPENKLACNFQYPFSYDNGTPKDYMAMFVGYPDAVTYGGFPYSNIYGYTDVMDYNGGWMQGYDKWYKSMFNRIWNTSSLPIGVIGYPENNPEGWGRGGYGKGALAAKRYLYNHNGDESYHTGGLLGLGVACGGPNLAVPKTTNNDALGVTGKRYWITGTSVDHAVTICGYDDRIEFDLDGNGIAGERCNSVGQDEKGAWIIVNSWGGWANNGFIYMPYPLAAPRCTKHTEWQYTYANDGVTKVDSVQKVYYTPTETNGFTPEIYNIRKDYAPTRTIKLKMTYNQRSAISLRAGISRNLNATEPEKTITFHHFNYQGNGWNGDDPMMPMLGQWADGKLHYEPMEFGYDLTDLTEGYDRSQPLKYFFIVQSNNTAVGTGGIHEASIVDYDVSTEGLETPFQITGDSVSIANKGGRTVISTIVYGEALLPPTSPKIESTTFTWQAPQGTIYTPSSYIVYKDGNIIGRVDGSTTHYNIGNTQGSYSVKAAYNINGNERTSMITAAIHTTMPLTQKYISHIGSPISSLNELTDGMYVILYNTGRNRYIVDNGSQQYKHANRSPQTMNPDDCKFVFKISKSGNNYRFTSSNGSIPAFTSNNTAINVSQTAANFTLSVADQAQKAFLIKNGSYYLNGVDSHPVTWHSGDANSRFHIIPVSYSTAGIESVGDYTSSTIGNLFDGQIVALYNNGRKYYMTDEGNQYRSTTTALTASTPNAEKYLFRLGRNADGTVSLTSQNGAVPVLPFNVPFAPSNEADNFTLTSAGSGLFYLQSSTAVPSAGGAMERQFLDGNGTLPVGWNTSSSANAKYRIYPVNMNTSAPNVSIATTTDVRAGVPAKIYLTGENDLVSCKWVIEGNTYNIMEPVVTFTSSGNKTIQCTAVNMKGKSTTLSRTINVQAAPALTADFQPSRTSTVGGTRITLKAANLLPNCTYSWNIPNADVEMPEARNTTVSFLKVGQNPVTLTVTAPDGRSVSVTKQITVSLAPPKPDFELSQSVILKGQSVTLQDKSLYNPTDWSWTIIAGNGSVYQSNEQNPVFTPEAGKYEVRQTVINSEGDATLVRKLALQVCNAPSYNGLMFSGGNNRVTTSLPNGISNEWTIDFWLKPTSFQSESFGISGSGNLKLVSDQFGTVSLKLGNNILAKSNTGYYIQDQWHHYAISYLNGKLYFNRDGSAVHETNCSQSDFSGLFNTLQIGGSDAPCFGMFDEFRVWSTALPAAKLKEYAVAPISDIPSAQDQHGLMLYYQFNQNSGNCTDATSNGNTGTRLGFGPDGDAWSESAGVFALNFKRGVFVPQGGQLNQTLYSVADKSDEELVAEHRPATNANDGVPGSLWHSTYKDYQASYPHSVTYDRSQTDEIYSIKLFVDRANDTRYVPTMISVYESDDALSWTALSKNTHLIFNDKLAGIQLNNPATKRFLKVEFPTGGTFLALNEIYFYGQDGQVIDNLPLPENTEGHTVTWRIYDETGTKLWKLYRQQNVPNGTLLNAVPDEIHINGCNYSPVSVVVNRDEVIDVQTTWNHFRFSTPNDTTYYKLQLNGKYAKWTAENGQIALVGNASQANDASAQWAFFGNPYSGVLVTNAAAGGKYLTGNVANNGKASVAEGGTRFNVFASNHSSGGFVLQVEKDVAYLNDFANGGILSTWRDNNAISGFGSSFKANEVAGTGNTVTWQIYDQTGTTLWHTYRERGVANGNVKSELPAALRLNYCEYDFTPTTVNGNTTIAVRASWNHFQISTPQDTTYYNIKLRGRYMKYDAETNKIVLEDELGNNASPASKWALFGNPYSGFLVTNAASHSLYIQGQTQNAAHASMNLTGTRFLSGPSGYSGGGFLLQVGDNTAYLNDFAGNGILATWADARATSGYGSAFQPTDPGDFSGQVQADLAYLLGSDAIKNCVGRLSQESFDAMSPRYEEGIQPSTNYSQYWSLLNDAKTAILKLEDGKYYLLRNAYTGKYIVTNETSGRLFTSNIGRDNAQQQPGGPAQFIMNENGTWQIRYLDMPLRSLANNNCSYTVNPDDNYGYQEAEVQIYPSSDITFAFFGGCQGAQQYGYLHSNNSANVIGWTREGSASQWRIEPVDAAYIAALQNYTPAFGIITDDVTGIDGVEQTENWKSVNIYDLQGRRVTKPQRGNIYIIDGQKVKF</sequence>
<keyword evidence="1" id="KW-0732">Signal</keyword>
<evidence type="ECO:0000313" key="3">
    <source>
        <dbReference type="EMBL" id="QFQ12283.1"/>
    </source>
</evidence>
<dbReference type="Pfam" id="PF13385">
    <property type="entry name" value="Laminin_G_3"/>
    <property type="match status" value="1"/>
</dbReference>
<dbReference type="InterPro" id="IPR035986">
    <property type="entry name" value="PKD_dom_sf"/>
</dbReference>
<accession>A0A5P8E5J6</accession>
<evidence type="ECO:0000313" key="4">
    <source>
        <dbReference type="Proteomes" id="UP000249375"/>
    </source>
</evidence>
<evidence type="ECO:0000256" key="1">
    <source>
        <dbReference type="SAM" id="SignalP"/>
    </source>
</evidence>
<dbReference type="SUPFAM" id="SSF49785">
    <property type="entry name" value="Galactose-binding domain-like"/>
    <property type="match status" value="1"/>
</dbReference>
<dbReference type="GO" id="GO:0005975">
    <property type="term" value="P:carbohydrate metabolic process"/>
    <property type="evidence" value="ECO:0007669"/>
    <property type="project" value="UniProtKB-ARBA"/>
</dbReference>
<dbReference type="InterPro" id="IPR013320">
    <property type="entry name" value="ConA-like_dom_sf"/>
</dbReference>
<dbReference type="InterPro" id="IPR000421">
    <property type="entry name" value="FA58C"/>
</dbReference>
<gene>
    <name evidence="3" type="ORF">C7Y71_004220</name>
</gene>
<evidence type="ECO:0000259" key="2">
    <source>
        <dbReference type="PROSITE" id="PS50022"/>
    </source>
</evidence>
<organism evidence="3 4">
    <name type="scientific">Pseudoprevotella muciniphila</name>
    <dbReference type="NCBI Taxonomy" id="2133944"/>
    <lineage>
        <taxon>Bacteria</taxon>
        <taxon>Pseudomonadati</taxon>
        <taxon>Bacteroidota</taxon>
        <taxon>Bacteroidia</taxon>
        <taxon>Bacteroidales</taxon>
        <taxon>Prevotellaceae</taxon>
        <taxon>Pseudoprevotella</taxon>
    </lineage>
</organism>
<dbReference type="SMART" id="SM00089">
    <property type="entry name" value="PKD"/>
    <property type="match status" value="3"/>
</dbReference>
<dbReference type="Gene3D" id="2.60.120.200">
    <property type="match status" value="1"/>
</dbReference>
<proteinExistence type="predicted"/>